<evidence type="ECO:0000256" key="5">
    <source>
        <dbReference type="SAM" id="SignalP"/>
    </source>
</evidence>
<dbReference type="Bgee" id="ENSDARG00000093569">
    <property type="expression patterns" value="Expressed in liver and 19 other cell types or tissues"/>
</dbReference>
<dbReference type="SMR" id="A0A8M2BAZ7"/>
<evidence type="ECO:0000259" key="6">
    <source>
        <dbReference type="PROSITE" id="PS50835"/>
    </source>
</evidence>
<dbReference type="GO" id="GO:0007155">
    <property type="term" value="P:cell adhesion"/>
    <property type="evidence" value="ECO:0000318"/>
    <property type="project" value="GO_Central"/>
</dbReference>
<dbReference type="RefSeq" id="XP_005163899.1">
    <property type="nucleotide sequence ID" value="XM_005163842.4"/>
</dbReference>
<dbReference type="PANTHER" id="PTHR12035">
    <property type="entry name" value="SIALIC ACID BINDING IMMUNOGLOBULIN-LIKE LECTIN"/>
    <property type="match status" value="1"/>
</dbReference>
<dbReference type="Gene3D" id="2.60.40.10">
    <property type="entry name" value="Immunoglobulins"/>
    <property type="match status" value="2"/>
</dbReference>
<dbReference type="OMA" id="GATKMEL"/>
<dbReference type="GeneID" id="555648"/>
<dbReference type="CTD" id="555648"/>
<dbReference type="STRING" id="7955.ENSDARP00000114526"/>
<dbReference type="GO" id="GO:0005886">
    <property type="term" value="C:plasma membrane"/>
    <property type="evidence" value="ECO:0000318"/>
    <property type="project" value="GO_Central"/>
</dbReference>
<evidence type="ECO:0000313" key="9">
    <source>
        <dbReference type="RefSeq" id="XP_005163898.1"/>
    </source>
</evidence>
<keyword evidence="4" id="KW-0472">Membrane</keyword>
<comment type="subcellular location">
    <subcellularLocation>
        <location evidence="1">Membrane</location>
        <topology evidence="1">Single-pass membrane protein</topology>
    </subcellularLocation>
</comment>
<evidence type="ECO:0000256" key="3">
    <source>
        <dbReference type="ARBA" id="ARBA00022989"/>
    </source>
</evidence>
<dbReference type="RefSeq" id="XP_683308.2">
    <property type="nucleotide sequence ID" value="XM_678216.9"/>
</dbReference>
<sequence>MKFPAVQREKWLVLLTFLHMWIGSSNGCLYPGGDYEFKLKLDKNVIPALAGCAQIPCAYSAPMRTHSGRLVWFSGSPDFPISPRDMERKDGLLRPLASILEECSIVLWDFSGHERVEEYGVMLEWGTNETHVYDERVAVSYSAAKLNISLHSEVLEAGKRTIIICSLPDLCLNSDPIVTWKGLNSKQLRRLRFPREMETYLMYSEQLFYTPVPEDHQAEITCEATFGKNLSASATMTLTVHSHPQILNSSTCSLKQDLLTCVCVSQGVPLPDVHWPLQNNIDFNTVVSSDGHITVRSTFTMKVVDLTSISSPVCVSRNPLGQTNMTLPLNMDEVLEEPEGDGQSKNDLES</sequence>
<evidence type="ECO:0000313" key="12">
    <source>
        <dbReference type="RefSeq" id="XP_005163903.1"/>
    </source>
</evidence>
<dbReference type="InterPro" id="IPR051036">
    <property type="entry name" value="SIGLEC"/>
</dbReference>
<accession>A0A8M2BAZ7</accession>
<dbReference type="KEGG" id="dre:555648"/>
<dbReference type="InterPro" id="IPR007110">
    <property type="entry name" value="Ig-like_dom"/>
</dbReference>
<dbReference type="GeneTree" id="ENSGT01150000286907"/>
<evidence type="ECO:0000256" key="1">
    <source>
        <dbReference type="ARBA" id="ARBA00004167"/>
    </source>
</evidence>
<evidence type="ECO:0000313" key="8">
    <source>
        <dbReference type="Proteomes" id="UP000000437"/>
    </source>
</evidence>
<feature type="signal peptide" evidence="5">
    <location>
        <begin position="1"/>
        <end position="27"/>
    </location>
</feature>
<reference evidence="7" key="1">
    <citation type="submission" date="2011-07" db="UniProtKB">
        <authorList>
            <consortium name="Ensembl"/>
        </authorList>
    </citation>
    <scope>IDENTIFICATION</scope>
    <source>
        <strain evidence="7">Tuebingen</strain>
    </source>
</reference>
<dbReference type="SUPFAM" id="SSF48726">
    <property type="entry name" value="Immunoglobulin"/>
    <property type="match status" value="2"/>
</dbReference>
<name>A0A8M2BAZ7_DANRE</name>
<dbReference type="Ensembl" id="ENSDART00000131972.3">
    <property type="protein sequence ID" value="ENSDARP00000114526.1"/>
    <property type="gene ID" value="ENSDARG00000093569.4"/>
</dbReference>
<evidence type="ECO:0000313" key="10">
    <source>
        <dbReference type="RefSeq" id="XP_005163899.1"/>
    </source>
</evidence>
<dbReference type="PANTHER" id="PTHR12035:SF128">
    <property type="entry name" value="BRANCHED CHAIN KETO ACID DEHYDROGENASE E1 SUBUNIT BETA,-LIKE-RELATED"/>
    <property type="match status" value="1"/>
</dbReference>
<keyword evidence="8" id="KW-1185">Reference proteome</keyword>
<dbReference type="GO" id="GO:0033691">
    <property type="term" value="F:sialic acid binding"/>
    <property type="evidence" value="ECO:0000318"/>
    <property type="project" value="GO_Central"/>
</dbReference>
<reference evidence="9 10" key="3">
    <citation type="submission" date="2025-04" db="UniProtKB">
        <authorList>
            <consortium name="RefSeq"/>
        </authorList>
    </citation>
    <scope>IDENTIFICATION</scope>
    <source>
        <strain evidence="9 10">Tuebingen</strain>
    </source>
</reference>
<dbReference type="PROSITE" id="PS50835">
    <property type="entry name" value="IG_LIKE"/>
    <property type="match status" value="1"/>
</dbReference>
<evidence type="ECO:0000313" key="14">
    <source>
        <dbReference type="RefSeq" id="XP_683308.2"/>
    </source>
</evidence>
<dbReference type="EMBL" id="CR388097">
    <property type="status" value="NOT_ANNOTATED_CDS"/>
    <property type="molecule type" value="Genomic_DNA"/>
</dbReference>
<dbReference type="RefSeq" id="XP_005163898.1">
    <property type="nucleotide sequence ID" value="XM_005163841.5"/>
</dbReference>
<dbReference type="PaxDb" id="7955-ENSDARP00000114526"/>
<evidence type="ECO:0000313" key="11">
    <source>
        <dbReference type="RefSeq" id="XP_005163900.1"/>
    </source>
</evidence>
<evidence type="ECO:0000313" key="13">
    <source>
        <dbReference type="RefSeq" id="XP_068074899.1"/>
    </source>
</evidence>
<dbReference type="Proteomes" id="UP000000437">
    <property type="component" value="Chromosome 3"/>
</dbReference>
<dbReference type="RefSeq" id="XP_005163900.1">
    <property type="nucleotide sequence ID" value="XM_005163843.5"/>
</dbReference>
<keyword evidence="2" id="KW-0812">Transmembrane</keyword>
<dbReference type="RefSeq" id="XP_068074899.1">
    <property type="nucleotide sequence ID" value="XM_068218798.1"/>
</dbReference>
<dbReference type="ZFIN" id="ZDB-GENE-060830-1">
    <property type="gene designation" value="bckdhbl"/>
</dbReference>
<dbReference type="InterPro" id="IPR013783">
    <property type="entry name" value="Ig-like_fold"/>
</dbReference>
<keyword evidence="3" id="KW-1133">Transmembrane helix</keyword>
<feature type="domain" description="Ig-like" evidence="6">
    <location>
        <begin position="144"/>
        <end position="239"/>
    </location>
</feature>
<dbReference type="RefSeq" id="XP_005163903.1">
    <property type="nucleotide sequence ID" value="XM_005163846.5"/>
</dbReference>
<dbReference type="AlphaFoldDB" id="A0A8M2BAZ7"/>
<protein>
    <submittedName>
        <fullName evidence="7">Branched chain keto acid dehydrogenase E1 subunit beta,-like</fullName>
    </submittedName>
    <submittedName>
        <fullName evidence="9 10">Sialic acid-binding Ig-like lectin 14</fullName>
    </submittedName>
    <submittedName>
        <fullName evidence="10">Sialic acid-binding Ig-like lectin 6 isoform X1</fullName>
    </submittedName>
</protein>
<evidence type="ECO:0000313" key="15">
    <source>
        <dbReference type="ZFIN" id="ZDB-GENE-060830-1"/>
    </source>
</evidence>
<dbReference type="RefSeq" id="XP_005163899.1">
    <property type="nucleotide sequence ID" value="XM_005163842.3"/>
</dbReference>
<dbReference type="HOGENOM" id="CLU_929180_0_0_1"/>
<accession>E9QF22</accession>
<proteinExistence type="predicted"/>
<keyword evidence="5" id="KW-0732">Signal</keyword>
<evidence type="ECO:0000313" key="7">
    <source>
        <dbReference type="Ensembl" id="ENSDARP00000114526"/>
    </source>
</evidence>
<reference evidence="7 8" key="2">
    <citation type="journal article" date="2013" name="Nature">
        <title>The zebrafish reference genome sequence and its relationship to the human genome.</title>
        <authorList>
            <consortium name="Genome Reference Consortium Zebrafish"/>
            <person name="Howe K."/>
            <person name="Clark M.D."/>
            <person name="Torroja C.F."/>
            <person name="Torrance J."/>
            <person name="Berthelot C."/>
            <person name="Muffato M."/>
            <person name="Collins J.E."/>
            <person name="Humphray S."/>
            <person name="McLaren K."/>
            <person name="Matthews L."/>
            <person name="McLaren S."/>
            <person name="Sealy I."/>
            <person name="Caccamo M."/>
            <person name="Churcher C."/>
            <person name="Scott C."/>
            <person name="Barrett J.C."/>
            <person name="Koch R."/>
            <person name="Rauch G.J."/>
            <person name="White S."/>
            <person name="Chow W."/>
            <person name="Kilian B."/>
            <person name="Quintais L.T."/>
            <person name="Guerra-Assuncao J.A."/>
            <person name="Zhou Y."/>
            <person name="Gu Y."/>
            <person name="Yen J."/>
            <person name="Vogel J.H."/>
            <person name="Eyre T."/>
            <person name="Redmond S."/>
            <person name="Banerjee R."/>
            <person name="Chi J."/>
            <person name="Fu B."/>
            <person name="Langley E."/>
            <person name="Maguire S.F."/>
            <person name="Laird G.K."/>
            <person name="Lloyd D."/>
            <person name="Kenyon E."/>
            <person name="Donaldson S."/>
            <person name="Sehra H."/>
            <person name="Almeida-King J."/>
            <person name="Loveland J."/>
            <person name="Trevanion S."/>
            <person name="Jones M."/>
            <person name="Quail M."/>
            <person name="Willey D."/>
            <person name="Hunt A."/>
            <person name="Burton J."/>
            <person name="Sims S."/>
            <person name="McLay K."/>
            <person name="Plumb B."/>
            <person name="Davis J."/>
            <person name="Clee C."/>
            <person name="Oliver K."/>
            <person name="Clark R."/>
            <person name="Riddle C."/>
            <person name="Elliot D."/>
            <person name="Eliott D."/>
            <person name="Threadgold G."/>
            <person name="Harden G."/>
            <person name="Ware D."/>
            <person name="Begum S."/>
            <person name="Mortimore B."/>
            <person name="Mortimer B."/>
            <person name="Kerry G."/>
            <person name="Heath P."/>
            <person name="Phillimore B."/>
            <person name="Tracey A."/>
            <person name="Corby N."/>
            <person name="Dunn M."/>
            <person name="Johnson C."/>
            <person name="Wood J."/>
            <person name="Clark S."/>
            <person name="Pelan S."/>
            <person name="Griffiths G."/>
            <person name="Smith M."/>
            <person name="Glithero R."/>
            <person name="Howden P."/>
            <person name="Barker N."/>
            <person name="Lloyd C."/>
            <person name="Stevens C."/>
            <person name="Harley J."/>
            <person name="Holt K."/>
            <person name="Panagiotidis G."/>
            <person name="Lovell J."/>
            <person name="Beasley H."/>
            <person name="Henderson C."/>
            <person name="Gordon D."/>
            <person name="Auger K."/>
            <person name="Wright D."/>
            <person name="Collins J."/>
            <person name="Raisen C."/>
            <person name="Dyer L."/>
            <person name="Leung K."/>
            <person name="Robertson L."/>
            <person name="Ambridge K."/>
            <person name="Leongamornlert D."/>
            <person name="McGuire S."/>
            <person name="Gilderthorp R."/>
            <person name="Griffiths C."/>
            <person name="Manthravadi D."/>
            <person name="Nichol S."/>
            <person name="Barker G."/>
            <person name="Whitehead S."/>
            <person name="Kay M."/>
            <person name="Brown J."/>
            <person name="Murnane C."/>
            <person name="Gray E."/>
            <person name="Humphries M."/>
            <person name="Sycamore N."/>
            <person name="Barker D."/>
            <person name="Saunders D."/>
            <person name="Wallis J."/>
            <person name="Babbage A."/>
            <person name="Hammond S."/>
            <person name="Mashreghi-Mohammadi M."/>
            <person name="Barr L."/>
            <person name="Martin S."/>
            <person name="Wray P."/>
            <person name="Ellington A."/>
            <person name="Matthews N."/>
            <person name="Ellwood M."/>
            <person name="Woodmansey R."/>
            <person name="Clark G."/>
            <person name="Cooper J."/>
            <person name="Cooper J."/>
            <person name="Tromans A."/>
            <person name="Grafham D."/>
            <person name="Skuce C."/>
            <person name="Pandian R."/>
            <person name="Andrews R."/>
            <person name="Harrison E."/>
            <person name="Kimberley A."/>
            <person name="Garnett J."/>
            <person name="Fosker N."/>
            <person name="Hall R."/>
            <person name="Garner P."/>
            <person name="Kelly D."/>
            <person name="Bird C."/>
            <person name="Palmer S."/>
            <person name="Gehring I."/>
            <person name="Berger A."/>
            <person name="Dooley C.M."/>
            <person name="Ersan-Urun Z."/>
            <person name="Eser C."/>
            <person name="Geiger H."/>
            <person name="Geisler M."/>
            <person name="Karotki L."/>
            <person name="Kirn A."/>
            <person name="Konantz J."/>
            <person name="Konantz M."/>
            <person name="Oberlander M."/>
            <person name="Rudolph-Geiger S."/>
            <person name="Teucke M."/>
            <person name="Lanz C."/>
            <person name="Raddatz G."/>
            <person name="Osoegawa K."/>
            <person name="Zhu B."/>
            <person name="Rapp A."/>
            <person name="Widaa S."/>
            <person name="Langford C."/>
            <person name="Yang F."/>
            <person name="Schuster S.C."/>
            <person name="Carter N.P."/>
            <person name="Harrow J."/>
            <person name="Ning Z."/>
            <person name="Herrero J."/>
            <person name="Searle S.M."/>
            <person name="Enright A."/>
            <person name="Geisler R."/>
            <person name="Plasterk R.H."/>
            <person name="Lee C."/>
            <person name="Westerfield M."/>
            <person name="de Jong P.J."/>
            <person name="Zon L.I."/>
            <person name="Postlethwait J.H."/>
            <person name="Nusslein-Volhard C."/>
            <person name="Hubbard T.J."/>
            <person name="Roest Crollius H."/>
            <person name="Rogers J."/>
            <person name="Stemple D.L."/>
        </authorList>
    </citation>
    <scope>NUCLEOTIDE SEQUENCE [LARGE SCALE GENOMIC DNA]</scope>
    <source>
        <strain evidence="7 8">Tuebingen</strain>
    </source>
</reference>
<evidence type="ECO:0000256" key="2">
    <source>
        <dbReference type="ARBA" id="ARBA00022692"/>
    </source>
</evidence>
<organism evidence="8 11">
    <name type="scientific">Danio rerio</name>
    <name type="common">Zebrafish</name>
    <name type="synonym">Brachydanio rerio</name>
    <dbReference type="NCBI Taxonomy" id="7955"/>
    <lineage>
        <taxon>Eukaryota</taxon>
        <taxon>Metazoa</taxon>
        <taxon>Chordata</taxon>
        <taxon>Craniata</taxon>
        <taxon>Vertebrata</taxon>
        <taxon>Euteleostomi</taxon>
        <taxon>Actinopterygii</taxon>
        <taxon>Neopterygii</taxon>
        <taxon>Teleostei</taxon>
        <taxon>Ostariophysi</taxon>
        <taxon>Cypriniformes</taxon>
        <taxon>Danionidae</taxon>
        <taxon>Danioninae</taxon>
        <taxon>Danio</taxon>
    </lineage>
</organism>
<dbReference type="AGR" id="ZFIN:ZDB-GENE-060830-1"/>
<dbReference type="OrthoDB" id="10012075at2759"/>
<gene>
    <name evidence="7 9 10 11 12 13 14 15" type="primary">bckdhbl</name>
</gene>
<dbReference type="InterPro" id="IPR036179">
    <property type="entry name" value="Ig-like_dom_sf"/>
</dbReference>
<evidence type="ECO:0000256" key="4">
    <source>
        <dbReference type="ARBA" id="ARBA00023136"/>
    </source>
</evidence>
<feature type="chain" id="PRO_5044692870" evidence="5">
    <location>
        <begin position="28"/>
        <end position="350"/>
    </location>
</feature>
<dbReference type="eggNOG" id="ENOG502SVSF">
    <property type="taxonomic scope" value="Eukaryota"/>
</dbReference>